<evidence type="ECO:0000313" key="2">
    <source>
        <dbReference type="EMBL" id="CAH1440650.1"/>
    </source>
</evidence>
<organism evidence="2 3">
    <name type="scientific">Lactuca virosa</name>
    <dbReference type="NCBI Taxonomy" id="75947"/>
    <lineage>
        <taxon>Eukaryota</taxon>
        <taxon>Viridiplantae</taxon>
        <taxon>Streptophyta</taxon>
        <taxon>Embryophyta</taxon>
        <taxon>Tracheophyta</taxon>
        <taxon>Spermatophyta</taxon>
        <taxon>Magnoliopsida</taxon>
        <taxon>eudicotyledons</taxon>
        <taxon>Gunneridae</taxon>
        <taxon>Pentapetalae</taxon>
        <taxon>asterids</taxon>
        <taxon>campanulids</taxon>
        <taxon>Asterales</taxon>
        <taxon>Asteraceae</taxon>
        <taxon>Cichorioideae</taxon>
        <taxon>Cichorieae</taxon>
        <taxon>Lactucinae</taxon>
        <taxon>Lactuca</taxon>
    </lineage>
</organism>
<sequence>MDATKFMFVLCLLFAINIIHMKAFVSSEEVDGLFCTGILKCENDKKCIAACKADGFKGGAKENLCNFQPSSFLASSLLVHRLSSLRQVSFSSRWQVEKSCTRS</sequence>
<protein>
    <recommendedName>
        <fullName evidence="4">Defensin-like protein</fullName>
    </recommendedName>
</protein>
<dbReference type="EMBL" id="CAKMRJ010005412">
    <property type="protein sequence ID" value="CAH1440650.1"/>
    <property type="molecule type" value="Genomic_DNA"/>
</dbReference>
<name>A0AAU9NRW9_9ASTR</name>
<feature type="chain" id="PRO_5043885724" description="Defensin-like protein" evidence="1">
    <location>
        <begin position="28"/>
        <end position="103"/>
    </location>
</feature>
<feature type="signal peptide" evidence="1">
    <location>
        <begin position="1"/>
        <end position="27"/>
    </location>
</feature>
<comment type="caution">
    <text evidence="2">The sequence shown here is derived from an EMBL/GenBank/DDBJ whole genome shotgun (WGS) entry which is preliminary data.</text>
</comment>
<reference evidence="2 3" key="1">
    <citation type="submission" date="2022-01" db="EMBL/GenBank/DDBJ databases">
        <authorList>
            <person name="Xiong W."/>
            <person name="Schranz E."/>
        </authorList>
    </citation>
    <scope>NUCLEOTIDE SEQUENCE [LARGE SCALE GENOMIC DNA]</scope>
</reference>
<evidence type="ECO:0008006" key="4">
    <source>
        <dbReference type="Google" id="ProtNLM"/>
    </source>
</evidence>
<keyword evidence="3" id="KW-1185">Reference proteome</keyword>
<dbReference type="AlphaFoldDB" id="A0AAU9NRW9"/>
<evidence type="ECO:0000313" key="3">
    <source>
        <dbReference type="Proteomes" id="UP001157418"/>
    </source>
</evidence>
<accession>A0AAU9NRW9</accession>
<gene>
    <name evidence="2" type="ORF">LVIROSA_LOCUS26769</name>
</gene>
<proteinExistence type="predicted"/>
<keyword evidence="1" id="KW-0732">Signal</keyword>
<evidence type="ECO:0000256" key="1">
    <source>
        <dbReference type="SAM" id="SignalP"/>
    </source>
</evidence>
<dbReference type="Proteomes" id="UP001157418">
    <property type="component" value="Unassembled WGS sequence"/>
</dbReference>